<dbReference type="Gene3D" id="3.30.450.20">
    <property type="entry name" value="PAS domain"/>
    <property type="match status" value="1"/>
</dbReference>
<dbReference type="PANTHER" id="PTHR43065">
    <property type="entry name" value="SENSOR HISTIDINE KINASE"/>
    <property type="match status" value="1"/>
</dbReference>
<feature type="non-terminal residue" evidence="11">
    <location>
        <position position="502"/>
    </location>
</feature>
<dbReference type="SMART" id="SM00091">
    <property type="entry name" value="PAS"/>
    <property type="match status" value="1"/>
</dbReference>
<reference evidence="11" key="1">
    <citation type="journal article" date="2020" name="mSystems">
        <title>Genome- and Community-Level Interaction Insights into Carbon Utilization and Element Cycling Functions of Hydrothermarchaeota in Hydrothermal Sediment.</title>
        <authorList>
            <person name="Zhou Z."/>
            <person name="Liu Y."/>
            <person name="Xu W."/>
            <person name="Pan J."/>
            <person name="Luo Z.H."/>
            <person name="Li M."/>
        </authorList>
    </citation>
    <scope>NUCLEOTIDE SEQUENCE [LARGE SCALE GENOMIC DNA]</scope>
    <source>
        <strain evidence="11">HyVt-233</strain>
    </source>
</reference>
<dbReference type="InterPro" id="IPR013767">
    <property type="entry name" value="PAS_fold"/>
</dbReference>
<gene>
    <name evidence="11" type="ORF">ENG63_01175</name>
</gene>
<dbReference type="GO" id="GO:0005524">
    <property type="term" value="F:ATP binding"/>
    <property type="evidence" value="ECO:0007669"/>
    <property type="project" value="UniProtKB-KW"/>
</dbReference>
<keyword evidence="4" id="KW-0808">Transferase</keyword>
<evidence type="ECO:0000256" key="1">
    <source>
        <dbReference type="ARBA" id="ARBA00000085"/>
    </source>
</evidence>
<dbReference type="EC" id="2.7.13.3" evidence="2"/>
<dbReference type="InterPro" id="IPR029016">
    <property type="entry name" value="GAF-like_dom_sf"/>
</dbReference>
<dbReference type="GO" id="GO:0006355">
    <property type="term" value="P:regulation of DNA-templated transcription"/>
    <property type="evidence" value="ECO:0007669"/>
    <property type="project" value="InterPro"/>
</dbReference>
<dbReference type="GO" id="GO:0000155">
    <property type="term" value="F:phosphorelay sensor kinase activity"/>
    <property type="evidence" value="ECO:0007669"/>
    <property type="project" value="InterPro"/>
</dbReference>
<dbReference type="InterPro" id="IPR000014">
    <property type="entry name" value="PAS"/>
</dbReference>
<evidence type="ECO:0000256" key="8">
    <source>
        <dbReference type="ARBA" id="ARBA00023012"/>
    </source>
</evidence>
<keyword evidence="3" id="KW-0597">Phosphoprotein</keyword>
<evidence type="ECO:0000259" key="9">
    <source>
        <dbReference type="PROSITE" id="PS50109"/>
    </source>
</evidence>
<evidence type="ECO:0000256" key="2">
    <source>
        <dbReference type="ARBA" id="ARBA00012438"/>
    </source>
</evidence>
<dbReference type="SUPFAM" id="SSF47384">
    <property type="entry name" value="Homodimeric domain of signal transducing histidine kinase"/>
    <property type="match status" value="1"/>
</dbReference>
<dbReference type="Gene3D" id="3.30.450.40">
    <property type="match status" value="1"/>
</dbReference>
<evidence type="ECO:0000313" key="11">
    <source>
        <dbReference type="EMBL" id="HDD43462.1"/>
    </source>
</evidence>
<name>A0A7C0U1R2_DESA2</name>
<dbReference type="InterPro" id="IPR036097">
    <property type="entry name" value="HisK_dim/P_sf"/>
</dbReference>
<dbReference type="CDD" id="cd00130">
    <property type="entry name" value="PAS"/>
    <property type="match status" value="1"/>
</dbReference>
<accession>A0A7C0U1R2</accession>
<dbReference type="PROSITE" id="PS50109">
    <property type="entry name" value="HIS_KIN"/>
    <property type="match status" value="1"/>
</dbReference>
<evidence type="ECO:0000256" key="6">
    <source>
        <dbReference type="ARBA" id="ARBA00022777"/>
    </source>
</evidence>
<dbReference type="Pfam" id="PF00989">
    <property type="entry name" value="PAS"/>
    <property type="match status" value="1"/>
</dbReference>
<dbReference type="AlphaFoldDB" id="A0A7C0U1R2"/>
<dbReference type="InterPro" id="IPR003661">
    <property type="entry name" value="HisK_dim/P_dom"/>
</dbReference>
<evidence type="ECO:0000256" key="3">
    <source>
        <dbReference type="ARBA" id="ARBA00022553"/>
    </source>
</evidence>
<dbReference type="Pfam" id="PF01590">
    <property type="entry name" value="GAF"/>
    <property type="match status" value="1"/>
</dbReference>
<feature type="domain" description="PAS" evidence="10">
    <location>
        <begin position="15"/>
        <end position="88"/>
    </location>
</feature>
<proteinExistence type="predicted"/>
<dbReference type="EMBL" id="DRBS01000047">
    <property type="protein sequence ID" value="HDD43462.1"/>
    <property type="molecule type" value="Genomic_DNA"/>
</dbReference>
<sequence length="502" mass="57385">MEEGRDFLNKEAINLKILISSILDAFSFGIIIFDKDLTILEANKAAIEAIGLEKSEILGKKLPKIETAYHLELKEAINRLVNFVFSDEIVNLEEVLSILGKTAKVSRAYIFIFQEGKIKNIIEWCASGVFPHQNLQGIEIVNFTWFMEKLEKNKNIIISDVSELPQEAIKEKELFETQGVRSVLIVPIFLEQELFGFVGFDDTEKSRKWSEEDIYLLDTAAKAFAVYFKLTRLKEDLSETQRLYQTLTEQHHLRDWLLLSQKMEAVSRLARGIAYGFNNLLTVIGGYSELLLNFLPATSPLHKYILEIKNATQKANNFINQLLIISGKKIIIEVKIINLNEFILEIEKELQYLVGEGIEIKTNLTPELWFVEIDPFHFKQVILNLVKNAKEAMPKGGRIFIETANIVLEENYVPPDLGWESGEYVLLAISDTGCGMTEEIKEHIFEPFFTTKKDQPEAGLGLSIVYNIVKQHKGHITVYSEVGQGTTFKIYLPRVKEKEISK</sequence>
<keyword evidence="7" id="KW-0067">ATP-binding</keyword>
<dbReference type="SUPFAM" id="SSF55874">
    <property type="entry name" value="ATPase domain of HSP90 chaperone/DNA topoisomerase II/histidine kinase"/>
    <property type="match status" value="1"/>
</dbReference>
<dbReference type="Pfam" id="PF02518">
    <property type="entry name" value="HATPase_c"/>
    <property type="match status" value="1"/>
</dbReference>
<organism evidence="11">
    <name type="scientific">Desulfofervidus auxilii</name>
    <dbReference type="NCBI Taxonomy" id="1621989"/>
    <lineage>
        <taxon>Bacteria</taxon>
        <taxon>Pseudomonadati</taxon>
        <taxon>Thermodesulfobacteriota</taxon>
        <taxon>Candidatus Desulfofervidia</taxon>
        <taxon>Candidatus Desulfofervidales</taxon>
        <taxon>Candidatus Desulfofervidaceae</taxon>
        <taxon>Candidatus Desulfofervidus</taxon>
    </lineage>
</organism>
<evidence type="ECO:0000256" key="5">
    <source>
        <dbReference type="ARBA" id="ARBA00022741"/>
    </source>
</evidence>
<dbReference type="Proteomes" id="UP000886289">
    <property type="component" value="Unassembled WGS sequence"/>
</dbReference>
<evidence type="ECO:0000259" key="10">
    <source>
        <dbReference type="PROSITE" id="PS50112"/>
    </source>
</evidence>
<evidence type="ECO:0000256" key="4">
    <source>
        <dbReference type="ARBA" id="ARBA00022679"/>
    </source>
</evidence>
<dbReference type="InterPro" id="IPR003018">
    <property type="entry name" value="GAF"/>
</dbReference>
<comment type="caution">
    <text evidence="11">The sequence shown here is derived from an EMBL/GenBank/DDBJ whole genome shotgun (WGS) entry which is preliminary data.</text>
</comment>
<comment type="catalytic activity">
    <reaction evidence="1">
        <text>ATP + protein L-histidine = ADP + protein N-phospho-L-histidine.</text>
        <dbReference type="EC" id="2.7.13.3"/>
    </reaction>
</comment>
<dbReference type="SMART" id="SM00065">
    <property type="entry name" value="GAF"/>
    <property type="match status" value="1"/>
</dbReference>
<keyword evidence="8" id="KW-0902">Two-component regulatory system</keyword>
<evidence type="ECO:0000256" key="7">
    <source>
        <dbReference type="ARBA" id="ARBA00022840"/>
    </source>
</evidence>
<dbReference type="InterPro" id="IPR035965">
    <property type="entry name" value="PAS-like_dom_sf"/>
</dbReference>
<dbReference type="InterPro" id="IPR003594">
    <property type="entry name" value="HATPase_dom"/>
</dbReference>
<dbReference type="SMART" id="SM00387">
    <property type="entry name" value="HATPase_c"/>
    <property type="match status" value="1"/>
</dbReference>
<dbReference type="SUPFAM" id="SSF55785">
    <property type="entry name" value="PYP-like sensor domain (PAS domain)"/>
    <property type="match status" value="1"/>
</dbReference>
<dbReference type="SUPFAM" id="SSF55781">
    <property type="entry name" value="GAF domain-like"/>
    <property type="match status" value="1"/>
</dbReference>
<keyword evidence="5" id="KW-0547">Nucleotide-binding</keyword>
<dbReference type="Gene3D" id="3.30.565.10">
    <property type="entry name" value="Histidine kinase-like ATPase, C-terminal domain"/>
    <property type="match status" value="1"/>
</dbReference>
<dbReference type="Gene3D" id="1.10.287.130">
    <property type="match status" value="1"/>
</dbReference>
<protein>
    <recommendedName>
        <fullName evidence="2">histidine kinase</fullName>
        <ecNumber evidence="2">2.7.13.3</ecNumber>
    </recommendedName>
</protein>
<dbReference type="InterPro" id="IPR005467">
    <property type="entry name" value="His_kinase_dom"/>
</dbReference>
<dbReference type="CDD" id="cd00082">
    <property type="entry name" value="HisKA"/>
    <property type="match status" value="1"/>
</dbReference>
<feature type="domain" description="Histidine kinase" evidence="9">
    <location>
        <begin position="272"/>
        <end position="496"/>
    </location>
</feature>
<dbReference type="PANTHER" id="PTHR43065:SF46">
    <property type="entry name" value="C4-DICARBOXYLATE TRANSPORT SENSOR PROTEIN DCTB"/>
    <property type="match status" value="1"/>
</dbReference>
<dbReference type="PROSITE" id="PS50112">
    <property type="entry name" value="PAS"/>
    <property type="match status" value="1"/>
</dbReference>
<dbReference type="InterPro" id="IPR004358">
    <property type="entry name" value="Sig_transdc_His_kin-like_C"/>
</dbReference>
<keyword evidence="6" id="KW-0418">Kinase</keyword>
<dbReference type="PRINTS" id="PR00344">
    <property type="entry name" value="BCTRLSENSOR"/>
</dbReference>
<dbReference type="InterPro" id="IPR036890">
    <property type="entry name" value="HATPase_C_sf"/>
</dbReference>